<accession>A0ABV3DTP5</accession>
<protein>
    <submittedName>
        <fullName evidence="2">Uncharacterized protein</fullName>
    </submittedName>
</protein>
<organism evidence="2 3">
    <name type="scientific">Streptodolium elevatio</name>
    <dbReference type="NCBI Taxonomy" id="3157996"/>
    <lineage>
        <taxon>Bacteria</taxon>
        <taxon>Bacillati</taxon>
        <taxon>Actinomycetota</taxon>
        <taxon>Actinomycetes</taxon>
        <taxon>Kitasatosporales</taxon>
        <taxon>Streptomycetaceae</taxon>
        <taxon>Streptodolium</taxon>
    </lineage>
</organism>
<keyword evidence="3" id="KW-1185">Reference proteome</keyword>
<feature type="region of interest" description="Disordered" evidence="1">
    <location>
        <begin position="1"/>
        <end position="71"/>
    </location>
</feature>
<feature type="compositionally biased region" description="Basic and acidic residues" evidence="1">
    <location>
        <begin position="53"/>
        <end position="64"/>
    </location>
</feature>
<comment type="caution">
    <text evidence="2">The sequence shown here is derived from an EMBL/GenBank/DDBJ whole genome shotgun (WGS) entry which is preliminary data.</text>
</comment>
<evidence type="ECO:0000313" key="3">
    <source>
        <dbReference type="Proteomes" id="UP001551482"/>
    </source>
</evidence>
<evidence type="ECO:0000256" key="1">
    <source>
        <dbReference type="SAM" id="MobiDB-lite"/>
    </source>
</evidence>
<evidence type="ECO:0000313" key="2">
    <source>
        <dbReference type="EMBL" id="MEU8139124.1"/>
    </source>
</evidence>
<dbReference type="EMBL" id="JBEZFP010000155">
    <property type="protein sequence ID" value="MEU8139124.1"/>
    <property type="molecule type" value="Genomic_DNA"/>
</dbReference>
<sequence length="71" mass="7567">MTTRPPLDAGPLGGYAGERPADVTRRADPPVWHRLFTGPIPAPAPTKAQGELHALDDWRSDTATRPDPNGG</sequence>
<proteinExistence type="predicted"/>
<feature type="compositionally biased region" description="Basic and acidic residues" evidence="1">
    <location>
        <begin position="19"/>
        <end position="28"/>
    </location>
</feature>
<dbReference type="RefSeq" id="WP_358363007.1">
    <property type="nucleotide sequence ID" value="NZ_JBEZFP010000155.1"/>
</dbReference>
<dbReference type="Proteomes" id="UP001551482">
    <property type="component" value="Unassembled WGS sequence"/>
</dbReference>
<reference evidence="2 3" key="1">
    <citation type="submission" date="2024-06" db="EMBL/GenBank/DDBJ databases">
        <title>The Natural Products Discovery Center: Release of the First 8490 Sequenced Strains for Exploring Actinobacteria Biosynthetic Diversity.</title>
        <authorList>
            <person name="Kalkreuter E."/>
            <person name="Kautsar S.A."/>
            <person name="Yang D."/>
            <person name="Bader C.D."/>
            <person name="Teijaro C.N."/>
            <person name="Fluegel L."/>
            <person name="Davis C.M."/>
            <person name="Simpson J.R."/>
            <person name="Lauterbach L."/>
            <person name="Steele A.D."/>
            <person name="Gui C."/>
            <person name="Meng S."/>
            <person name="Li G."/>
            <person name="Viehrig K."/>
            <person name="Ye F."/>
            <person name="Su P."/>
            <person name="Kiefer A.F."/>
            <person name="Nichols A."/>
            <person name="Cepeda A.J."/>
            <person name="Yan W."/>
            <person name="Fan B."/>
            <person name="Jiang Y."/>
            <person name="Adhikari A."/>
            <person name="Zheng C.-J."/>
            <person name="Schuster L."/>
            <person name="Cowan T.M."/>
            <person name="Smanski M.J."/>
            <person name="Chevrette M.G."/>
            <person name="De Carvalho L.P.S."/>
            <person name="Shen B."/>
        </authorList>
    </citation>
    <scope>NUCLEOTIDE SEQUENCE [LARGE SCALE GENOMIC DNA]</scope>
    <source>
        <strain evidence="2 3">NPDC048946</strain>
    </source>
</reference>
<gene>
    <name evidence="2" type="ORF">AB0C36_37200</name>
</gene>
<name>A0ABV3DTP5_9ACTN</name>